<keyword evidence="2" id="KW-1185">Reference proteome</keyword>
<comment type="caution">
    <text evidence="1">The sequence shown here is derived from an EMBL/GenBank/DDBJ whole genome shotgun (WGS) entry which is preliminary data.</text>
</comment>
<evidence type="ECO:0000313" key="1">
    <source>
        <dbReference type="EMBL" id="KAH0551852.1"/>
    </source>
</evidence>
<protein>
    <submittedName>
        <fullName evidence="1">Uncharacterized protein</fullName>
    </submittedName>
</protein>
<dbReference type="Proteomes" id="UP000826195">
    <property type="component" value="Unassembled WGS sequence"/>
</dbReference>
<gene>
    <name evidence="1" type="ORF">KQX54_002216</name>
</gene>
<proteinExistence type="predicted"/>
<evidence type="ECO:0000313" key="2">
    <source>
        <dbReference type="Proteomes" id="UP000826195"/>
    </source>
</evidence>
<dbReference type="AlphaFoldDB" id="A0AAV7IH53"/>
<name>A0AAV7IH53_COTGL</name>
<organism evidence="1 2">
    <name type="scientific">Cotesia glomerata</name>
    <name type="common">Lepidopteran parasitic wasp</name>
    <name type="synonym">Apanteles glomeratus</name>
    <dbReference type="NCBI Taxonomy" id="32391"/>
    <lineage>
        <taxon>Eukaryota</taxon>
        <taxon>Metazoa</taxon>
        <taxon>Ecdysozoa</taxon>
        <taxon>Arthropoda</taxon>
        <taxon>Hexapoda</taxon>
        <taxon>Insecta</taxon>
        <taxon>Pterygota</taxon>
        <taxon>Neoptera</taxon>
        <taxon>Endopterygota</taxon>
        <taxon>Hymenoptera</taxon>
        <taxon>Apocrita</taxon>
        <taxon>Ichneumonoidea</taxon>
        <taxon>Braconidae</taxon>
        <taxon>Microgastrinae</taxon>
        <taxon>Cotesia</taxon>
    </lineage>
</organism>
<sequence>MEDSVPIGLVHANTIAYKLWEIDSRSWILKGPVEWKGSNFTLDIAIHSGYINGNLLLSCRVKSNDFYVFGLVKWPLYNKCHDKNNLLYDQFEILVEV</sequence>
<reference evidence="1 2" key="1">
    <citation type="journal article" date="2021" name="J. Hered.">
        <title>A chromosome-level genome assembly of the parasitoid wasp, Cotesia glomerata (Hymenoptera: Braconidae).</title>
        <authorList>
            <person name="Pinto B.J."/>
            <person name="Weis J.J."/>
            <person name="Gamble T."/>
            <person name="Ode P.J."/>
            <person name="Paul R."/>
            <person name="Zaspel J.M."/>
        </authorList>
    </citation>
    <scope>NUCLEOTIDE SEQUENCE [LARGE SCALE GENOMIC DNA]</scope>
    <source>
        <strain evidence="1">CgM1</strain>
    </source>
</reference>
<accession>A0AAV7IH53</accession>
<dbReference type="EMBL" id="JAHXZJ010001492">
    <property type="protein sequence ID" value="KAH0551852.1"/>
    <property type="molecule type" value="Genomic_DNA"/>
</dbReference>